<dbReference type="AlphaFoldDB" id="A0A2K1ISB8"/>
<dbReference type="EMBL" id="ABEU02000021">
    <property type="protein sequence ID" value="PNR32164.1"/>
    <property type="molecule type" value="Genomic_DNA"/>
</dbReference>
<reference evidence="1 3" key="1">
    <citation type="journal article" date="2008" name="Science">
        <title>The Physcomitrella genome reveals evolutionary insights into the conquest of land by plants.</title>
        <authorList>
            <person name="Rensing S."/>
            <person name="Lang D."/>
            <person name="Zimmer A."/>
            <person name="Terry A."/>
            <person name="Salamov A."/>
            <person name="Shapiro H."/>
            <person name="Nishiyama T."/>
            <person name="Perroud P.-F."/>
            <person name="Lindquist E."/>
            <person name="Kamisugi Y."/>
            <person name="Tanahashi T."/>
            <person name="Sakakibara K."/>
            <person name="Fujita T."/>
            <person name="Oishi K."/>
            <person name="Shin-I T."/>
            <person name="Kuroki Y."/>
            <person name="Toyoda A."/>
            <person name="Suzuki Y."/>
            <person name="Hashimoto A."/>
            <person name="Yamaguchi K."/>
            <person name="Sugano A."/>
            <person name="Kohara Y."/>
            <person name="Fujiyama A."/>
            <person name="Anterola A."/>
            <person name="Aoki S."/>
            <person name="Ashton N."/>
            <person name="Barbazuk W.B."/>
            <person name="Barker E."/>
            <person name="Bennetzen J."/>
            <person name="Bezanilla M."/>
            <person name="Blankenship R."/>
            <person name="Cho S.H."/>
            <person name="Dutcher S."/>
            <person name="Estelle M."/>
            <person name="Fawcett J.A."/>
            <person name="Gundlach H."/>
            <person name="Hanada K."/>
            <person name="Heyl A."/>
            <person name="Hicks K.A."/>
            <person name="Hugh J."/>
            <person name="Lohr M."/>
            <person name="Mayer K."/>
            <person name="Melkozernov A."/>
            <person name="Murata T."/>
            <person name="Nelson D."/>
            <person name="Pils B."/>
            <person name="Prigge M."/>
            <person name="Reiss B."/>
            <person name="Renner T."/>
            <person name="Rombauts S."/>
            <person name="Rushton P."/>
            <person name="Sanderfoot A."/>
            <person name="Schween G."/>
            <person name="Shiu S.-H."/>
            <person name="Stueber K."/>
            <person name="Theodoulou F.L."/>
            <person name="Tu H."/>
            <person name="Van de Peer Y."/>
            <person name="Verrier P.J."/>
            <person name="Waters E."/>
            <person name="Wood A."/>
            <person name="Yang L."/>
            <person name="Cove D."/>
            <person name="Cuming A."/>
            <person name="Hasebe M."/>
            <person name="Lucas S."/>
            <person name="Mishler D.B."/>
            <person name="Reski R."/>
            <person name="Grigoriev I."/>
            <person name="Quatrano R.S."/>
            <person name="Boore J.L."/>
        </authorList>
    </citation>
    <scope>NUCLEOTIDE SEQUENCE [LARGE SCALE GENOMIC DNA]</scope>
    <source>
        <strain evidence="2 3">cv. Gransden 2004</strain>
    </source>
</reference>
<gene>
    <name evidence="1" type="ORF">PHYPA_026289</name>
</gene>
<dbReference type="InParanoid" id="A0A2K1ISB8"/>
<evidence type="ECO:0000313" key="1">
    <source>
        <dbReference type="EMBL" id="PNR32164.1"/>
    </source>
</evidence>
<dbReference type="PaxDb" id="3218-PP1S373_40V6.1"/>
<evidence type="ECO:0000313" key="3">
    <source>
        <dbReference type="Proteomes" id="UP000006727"/>
    </source>
</evidence>
<dbReference type="STRING" id="3218.A0A2K1ISB8"/>
<reference evidence="2" key="3">
    <citation type="submission" date="2020-12" db="UniProtKB">
        <authorList>
            <consortium name="EnsemblPlants"/>
        </authorList>
    </citation>
    <scope>IDENTIFICATION</scope>
</reference>
<keyword evidence="3" id="KW-1185">Reference proteome</keyword>
<dbReference type="EnsemblPlants" id="Pp3c21_16740V3.1">
    <property type="protein sequence ID" value="Pp3c21_16740V3.1"/>
    <property type="gene ID" value="Pp3c21_16740"/>
</dbReference>
<name>A0A2K1ISB8_PHYPA</name>
<protein>
    <submittedName>
        <fullName evidence="1 2">Uncharacterized protein</fullName>
    </submittedName>
</protein>
<dbReference type="Gramene" id="Pp3c21_16740V3.1">
    <property type="protein sequence ID" value="Pp3c21_16740V3.1"/>
    <property type="gene ID" value="Pp3c21_16740"/>
</dbReference>
<dbReference type="Proteomes" id="UP000006727">
    <property type="component" value="Chromosome 21"/>
</dbReference>
<accession>A0A2K1ISB8</accession>
<proteinExistence type="predicted"/>
<organism evidence="1">
    <name type="scientific">Physcomitrium patens</name>
    <name type="common">Spreading-leaved earth moss</name>
    <name type="synonym">Physcomitrella patens</name>
    <dbReference type="NCBI Taxonomy" id="3218"/>
    <lineage>
        <taxon>Eukaryota</taxon>
        <taxon>Viridiplantae</taxon>
        <taxon>Streptophyta</taxon>
        <taxon>Embryophyta</taxon>
        <taxon>Bryophyta</taxon>
        <taxon>Bryophytina</taxon>
        <taxon>Bryopsida</taxon>
        <taxon>Funariidae</taxon>
        <taxon>Funariales</taxon>
        <taxon>Funariaceae</taxon>
        <taxon>Physcomitrium</taxon>
    </lineage>
</organism>
<sequence length="213" mass="23530">MQSSLGEVEEGFVIKDPEYEASYSIIILPDFISLPYSSTEIPEMVAWLLAVDGLLAAVSAKRKEEVAAWTANKMQMEQFCVGVAIGTDPEATIMFLNSSERPLAVKLGTLTFDLEGADVHSYAEDNAVEHRFLSQHLAHFGIGFSSLRKTEMTIAETTRLATFSDYLVLHVREFVLAAGWVPKKLDVFVDVSDDVDTSDMNCKALQLDEQLSA</sequence>
<reference evidence="1 3" key="2">
    <citation type="journal article" date="2018" name="Plant J.">
        <title>The Physcomitrella patens chromosome-scale assembly reveals moss genome structure and evolution.</title>
        <authorList>
            <person name="Lang D."/>
            <person name="Ullrich K.K."/>
            <person name="Murat F."/>
            <person name="Fuchs J."/>
            <person name="Jenkins J."/>
            <person name="Haas F.B."/>
            <person name="Piednoel M."/>
            <person name="Gundlach H."/>
            <person name="Van Bel M."/>
            <person name="Meyberg R."/>
            <person name="Vives C."/>
            <person name="Morata J."/>
            <person name="Symeonidi A."/>
            <person name="Hiss M."/>
            <person name="Muchero W."/>
            <person name="Kamisugi Y."/>
            <person name="Saleh O."/>
            <person name="Blanc G."/>
            <person name="Decker E.L."/>
            <person name="van Gessel N."/>
            <person name="Grimwood J."/>
            <person name="Hayes R.D."/>
            <person name="Graham S.W."/>
            <person name="Gunter L.E."/>
            <person name="McDaniel S.F."/>
            <person name="Hoernstein S.N.W."/>
            <person name="Larsson A."/>
            <person name="Li F.W."/>
            <person name="Perroud P.F."/>
            <person name="Phillips J."/>
            <person name="Ranjan P."/>
            <person name="Rokshar D.S."/>
            <person name="Rothfels C.J."/>
            <person name="Schneider L."/>
            <person name="Shu S."/>
            <person name="Stevenson D.W."/>
            <person name="Thummler F."/>
            <person name="Tillich M."/>
            <person name="Villarreal Aguilar J.C."/>
            <person name="Widiez T."/>
            <person name="Wong G.K."/>
            <person name="Wymore A."/>
            <person name="Zhang Y."/>
            <person name="Zimmer A.D."/>
            <person name="Quatrano R.S."/>
            <person name="Mayer K.F.X."/>
            <person name="Goodstein D."/>
            <person name="Casacuberta J.M."/>
            <person name="Vandepoele K."/>
            <person name="Reski R."/>
            <person name="Cuming A.C."/>
            <person name="Tuskan G.A."/>
            <person name="Maumus F."/>
            <person name="Salse J."/>
            <person name="Schmutz J."/>
            <person name="Rensing S.A."/>
        </authorList>
    </citation>
    <scope>NUCLEOTIDE SEQUENCE [LARGE SCALE GENOMIC DNA]</scope>
    <source>
        <strain evidence="2 3">cv. Gransden 2004</strain>
    </source>
</reference>
<evidence type="ECO:0000313" key="2">
    <source>
        <dbReference type="EnsemblPlants" id="Pp3c21_16740V3.1"/>
    </source>
</evidence>